<comment type="subcellular location">
    <subcellularLocation>
        <location evidence="1">Membrane</location>
        <topology evidence="1">Multi-pass membrane protein</topology>
    </subcellularLocation>
</comment>
<dbReference type="AlphaFoldDB" id="A0A812NT81"/>
<evidence type="ECO:0000256" key="4">
    <source>
        <dbReference type="ARBA" id="ARBA00023136"/>
    </source>
</evidence>
<keyword evidence="3 5" id="KW-1133">Transmembrane helix</keyword>
<protein>
    <submittedName>
        <fullName evidence="8">Slc38a7 protein</fullName>
    </submittedName>
</protein>
<dbReference type="PANTHER" id="PTHR22950:SF652">
    <property type="entry name" value="TRANSMEMBRANE AMINO ACID TRANSPORTER FAMILY PROTEIN"/>
    <property type="match status" value="1"/>
</dbReference>
<gene>
    <name evidence="8" type="primary">Slc38a7</name>
    <name evidence="8" type="ORF">SPIL2461_LOCUS7683</name>
</gene>
<evidence type="ECO:0000256" key="5">
    <source>
        <dbReference type="SAM" id="Phobius"/>
    </source>
</evidence>
<dbReference type="Pfam" id="PF01490">
    <property type="entry name" value="Aa_trans"/>
    <property type="match status" value="1"/>
</dbReference>
<dbReference type="OrthoDB" id="28208at2759"/>
<feature type="non-terminal residue" evidence="8">
    <location>
        <position position="1"/>
    </location>
</feature>
<evidence type="ECO:0000313" key="8">
    <source>
        <dbReference type="EMBL" id="CAE7330899.1"/>
    </source>
</evidence>
<proteinExistence type="predicted"/>
<feature type="chain" id="PRO_5032743989" evidence="6">
    <location>
        <begin position="30"/>
        <end position="449"/>
    </location>
</feature>
<feature type="transmembrane region" description="Helical" evidence="5">
    <location>
        <begin position="354"/>
        <end position="374"/>
    </location>
</feature>
<feature type="transmembrane region" description="Helical" evidence="5">
    <location>
        <begin position="100"/>
        <end position="124"/>
    </location>
</feature>
<keyword evidence="2 5" id="KW-0812">Transmembrane</keyword>
<reference evidence="8" key="1">
    <citation type="submission" date="2021-02" db="EMBL/GenBank/DDBJ databases">
        <authorList>
            <person name="Dougan E. K."/>
            <person name="Rhodes N."/>
            <person name="Thang M."/>
            <person name="Chan C."/>
        </authorList>
    </citation>
    <scope>NUCLEOTIDE SEQUENCE</scope>
</reference>
<comment type="caution">
    <text evidence="8">The sequence shown here is derived from an EMBL/GenBank/DDBJ whole genome shotgun (WGS) entry which is preliminary data.</text>
</comment>
<feature type="transmembrane region" description="Helical" evidence="5">
    <location>
        <begin position="395"/>
        <end position="416"/>
    </location>
</feature>
<feature type="transmembrane region" description="Helical" evidence="5">
    <location>
        <begin position="308"/>
        <end position="334"/>
    </location>
</feature>
<dbReference type="Proteomes" id="UP000649617">
    <property type="component" value="Unassembled WGS sequence"/>
</dbReference>
<name>A0A812NT81_SYMPI</name>
<accession>A0A812NT81</accession>
<evidence type="ECO:0000259" key="7">
    <source>
        <dbReference type="Pfam" id="PF01490"/>
    </source>
</evidence>
<dbReference type="GO" id="GO:0015179">
    <property type="term" value="F:L-amino acid transmembrane transporter activity"/>
    <property type="evidence" value="ECO:0007669"/>
    <property type="project" value="TreeGrafter"/>
</dbReference>
<evidence type="ECO:0000256" key="3">
    <source>
        <dbReference type="ARBA" id="ARBA00022989"/>
    </source>
</evidence>
<evidence type="ECO:0000256" key="1">
    <source>
        <dbReference type="ARBA" id="ARBA00004141"/>
    </source>
</evidence>
<sequence length="449" mass="46977">MQRFQRARSGTLCIVAAAALLCVHQSVSTSSTSAADLFVLPPQPLERESLRSASVDSTAASTANLAKNIVGAGVLSLPAGAGKVLDAASSSGVGTHETNVSALLCLYVVFGILNAYGFYLIGEVCERTGARTYQEAWTRTLGSQFAWMPSVASVICSFTGMVACVAVIGDTASQLLTSMGQDFVHKDMLLGGISSLVLFPLCLMPSLSPLAFASVLGLIGVTVLSFVMVLRWFDGSYELGGSFYSDAKTTLDLLTKSQAPAQSDNMLFQQLCIFAAILSNAFSAHFNAPTIFNELEPQPDARGNTSRLPQLATVTTSAFALSGLIFWVITMAGFETFGAHADASVLNSYSAADPLVAVARAGLGLCVLFEFPLLERCFRQTAVEVLGIPKQIEQNALAVATSVGLSVALAFLPGFGLDKTSALGGALGASLLIYIAPALMVLNLRPAKA</sequence>
<keyword evidence="9" id="KW-1185">Reference proteome</keyword>
<dbReference type="InterPro" id="IPR013057">
    <property type="entry name" value="AA_transpt_TM"/>
</dbReference>
<evidence type="ECO:0000256" key="6">
    <source>
        <dbReference type="SAM" id="SignalP"/>
    </source>
</evidence>
<organism evidence="8 9">
    <name type="scientific">Symbiodinium pilosum</name>
    <name type="common">Dinoflagellate</name>
    <dbReference type="NCBI Taxonomy" id="2952"/>
    <lineage>
        <taxon>Eukaryota</taxon>
        <taxon>Sar</taxon>
        <taxon>Alveolata</taxon>
        <taxon>Dinophyceae</taxon>
        <taxon>Suessiales</taxon>
        <taxon>Symbiodiniaceae</taxon>
        <taxon>Symbiodinium</taxon>
    </lineage>
</organism>
<evidence type="ECO:0000256" key="2">
    <source>
        <dbReference type="ARBA" id="ARBA00022692"/>
    </source>
</evidence>
<feature type="transmembrane region" description="Helical" evidence="5">
    <location>
        <begin position="188"/>
        <end position="204"/>
    </location>
</feature>
<dbReference type="EMBL" id="CAJNIZ010012187">
    <property type="protein sequence ID" value="CAE7330899.1"/>
    <property type="molecule type" value="Genomic_DNA"/>
</dbReference>
<feature type="transmembrane region" description="Helical" evidence="5">
    <location>
        <begin position="422"/>
        <end position="444"/>
    </location>
</feature>
<feature type="domain" description="Amino acid transporter transmembrane" evidence="7">
    <location>
        <begin position="57"/>
        <end position="445"/>
    </location>
</feature>
<feature type="signal peptide" evidence="6">
    <location>
        <begin position="1"/>
        <end position="29"/>
    </location>
</feature>
<keyword evidence="4 5" id="KW-0472">Membrane</keyword>
<feature type="transmembrane region" description="Helical" evidence="5">
    <location>
        <begin position="211"/>
        <end position="233"/>
    </location>
</feature>
<dbReference type="PANTHER" id="PTHR22950">
    <property type="entry name" value="AMINO ACID TRANSPORTER"/>
    <property type="match status" value="1"/>
</dbReference>
<keyword evidence="6" id="KW-0732">Signal</keyword>
<evidence type="ECO:0000313" key="9">
    <source>
        <dbReference type="Proteomes" id="UP000649617"/>
    </source>
</evidence>
<feature type="transmembrane region" description="Helical" evidence="5">
    <location>
        <begin position="145"/>
        <end position="168"/>
    </location>
</feature>
<dbReference type="GO" id="GO:0016020">
    <property type="term" value="C:membrane"/>
    <property type="evidence" value="ECO:0007669"/>
    <property type="project" value="UniProtKB-SubCell"/>
</dbReference>